<evidence type="ECO:0000256" key="6">
    <source>
        <dbReference type="RuleBase" id="RU000568"/>
    </source>
</evidence>
<evidence type="ECO:0000256" key="5">
    <source>
        <dbReference type="HAMAP-Rule" id="MF_00514"/>
    </source>
</evidence>
<evidence type="ECO:0000256" key="7">
    <source>
        <dbReference type="SAM" id="MobiDB-lite"/>
    </source>
</evidence>
<dbReference type="GO" id="GO:0006412">
    <property type="term" value="P:translation"/>
    <property type="evidence" value="ECO:0007669"/>
    <property type="project" value="UniProtKB-UniRule"/>
</dbReference>
<dbReference type="GO" id="GO:0003735">
    <property type="term" value="F:structural constituent of ribosome"/>
    <property type="evidence" value="ECO:0007669"/>
    <property type="project" value="InterPro"/>
</dbReference>
<reference evidence="9" key="1">
    <citation type="submission" date="2017-04" db="EMBL/GenBank/DDBJ databases">
        <title>Function of individual gut microbiota members based on whole genome sequencing of pure cultures obtained from chicken caecum.</title>
        <authorList>
            <person name="Medvecky M."/>
            <person name="Cejkova D."/>
            <person name="Polansky O."/>
            <person name="Karasova D."/>
            <person name="Kubasova T."/>
            <person name="Cizek A."/>
            <person name="Rychlik I."/>
        </authorList>
    </citation>
    <scope>NUCLEOTIDE SEQUENCE [LARGE SCALE GENOMIC DNA]</scope>
    <source>
        <strain evidence="9">An273</strain>
    </source>
</reference>
<evidence type="ECO:0000256" key="4">
    <source>
        <dbReference type="ARBA" id="ARBA00071664"/>
    </source>
</evidence>
<feature type="compositionally biased region" description="Basic residues" evidence="7">
    <location>
        <begin position="1"/>
        <end position="32"/>
    </location>
</feature>
<proteinExistence type="inferred from homology"/>
<dbReference type="SUPFAM" id="SSF143034">
    <property type="entry name" value="L35p-like"/>
    <property type="match status" value="1"/>
</dbReference>
<keyword evidence="3 5" id="KW-0687">Ribonucleoprotein</keyword>
<dbReference type="AlphaFoldDB" id="A0A1Y4DMS3"/>
<dbReference type="RefSeq" id="WP_087287291.1">
    <property type="nucleotide sequence ID" value="NZ_NFJD01000001.1"/>
</dbReference>
<feature type="region of interest" description="Disordered" evidence="7">
    <location>
        <begin position="1"/>
        <end position="54"/>
    </location>
</feature>
<dbReference type="OrthoDB" id="47476at2"/>
<dbReference type="InterPro" id="IPR037229">
    <property type="entry name" value="Ribosomal_bL35_sf"/>
</dbReference>
<dbReference type="InterPro" id="IPR021137">
    <property type="entry name" value="Ribosomal_bL35-like"/>
</dbReference>
<evidence type="ECO:0000313" key="9">
    <source>
        <dbReference type="Proteomes" id="UP000196368"/>
    </source>
</evidence>
<dbReference type="InterPro" id="IPR001706">
    <property type="entry name" value="Ribosomal_bL35"/>
</dbReference>
<dbReference type="EMBL" id="NFJD01000001">
    <property type="protein sequence ID" value="OUO57620.1"/>
    <property type="molecule type" value="Genomic_DNA"/>
</dbReference>
<comment type="similarity">
    <text evidence="1 5 6">Belongs to the bacterial ribosomal protein bL35 family.</text>
</comment>
<dbReference type="Gene3D" id="4.10.410.60">
    <property type="match status" value="1"/>
</dbReference>
<dbReference type="FunFam" id="4.10.410.60:FF:000001">
    <property type="entry name" value="50S ribosomal protein L35"/>
    <property type="match status" value="1"/>
</dbReference>
<name>A0A1Y4DMS3_9BACT</name>
<dbReference type="Proteomes" id="UP000196368">
    <property type="component" value="Unassembled WGS sequence"/>
</dbReference>
<comment type="caution">
    <text evidence="8">The sequence shown here is derived from an EMBL/GenBank/DDBJ whole genome shotgun (WGS) entry which is preliminary data.</text>
</comment>
<sequence length="68" mass="7695">MPKLKNHSGGKKRFRKTATGKFTHRKAGRKHLLTPVSASRKHETRKTGVITPESNKGKILEKYLPMAK</sequence>
<evidence type="ECO:0000256" key="2">
    <source>
        <dbReference type="ARBA" id="ARBA00022980"/>
    </source>
</evidence>
<organism evidence="8 9">
    <name type="scientific">Candidatus Avelusimicrobium gallicola</name>
    <dbReference type="NCBI Taxonomy" id="2562704"/>
    <lineage>
        <taxon>Bacteria</taxon>
        <taxon>Pseudomonadati</taxon>
        <taxon>Elusimicrobiota</taxon>
        <taxon>Elusimicrobia</taxon>
        <taxon>Elusimicrobiales</taxon>
        <taxon>Elusimicrobiaceae</taxon>
        <taxon>Candidatus Avelusimicrobium</taxon>
    </lineage>
</organism>
<keyword evidence="2 5" id="KW-0689">Ribosomal protein</keyword>
<evidence type="ECO:0000313" key="8">
    <source>
        <dbReference type="EMBL" id="OUO57620.1"/>
    </source>
</evidence>
<gene>
    <name evidence="5" type="primary">rpmI</name>
    <name evidence="8" type="ORF">B5F75_02265</name>
</gene>
<protein>
    <recommendedName>
        <fullName evidence="4 5">Large ribosomal subunit protein bL35</fullName>
    </recommendedName>
</protein>
<dbReference type="PANTHER" id="PTHR33343">
    <property type="entry name" value="54S RIBOSOMAL PROTEIN BL35M"/>
    <property type="match status" value="1"/>
</dbReference>
<evidence type="ECO:0000256" key="1">
    <source>
        <dbReference type="ARBA" id="ARBA00006598"/>
    </source>
</evidence>
<dbReference type="GO" id="GO:0015934">
    <property type="term" value="C:large ribosomal subunit"/>
    <property type="evidence" value="ECO:0007669"/>
    <property type="project" value="TreeGrafter"/>
</dbReference>
<dbReference type="Pfam" id="PF01632">
    <property type="entry name" value="Ribosomal_L35p"/>
    <property type="match status" value="1"/>
</dbReference>
<dbReference type="PRINTS" id="PR00064">
    <property type="entry name" value="RIBOSOMALL35"/>
</dbReference>
<keyword evidence="9" id="KW-1185">Reference proteome</keyword>
<evidence type="ECO:0000256" key="3">
    <source>
        <dbReference type="ARBA" id="ARBA00023274"/>
    </source>
</evidence>
<accession>A0A1Y4DMS3</accession>
<dbReference type="HAMAP" id="MF_00514">
    <property type="entry name" value="Ribosomal_bL35"/>
    <property type="match status" value="1"/>
</dbReference>
<dbReference type="PANTHER" id="PTHR33343:SF1">
    <property type="entry name" value="LARGE RIBOSOMAL SUBUNIT PROTEIN BL35M"/>
    <property type="match status" value="1"/>
</dbReference>